<dbReference type="RefSeq" id="WP_078743662.1">
    <property type="nucleotide sequence ID" value="NZ_FUXG01000001.1"/>
</dbReference>
<dbReference type="PANTHER" id="PTHR34309:SF10">
    <property type="entry name" value="SLR1406 PROTEIN"/>
    <property type="match status" value="1"/>
</dbReference>
<dbReference type="OrthoDB" id="7020894at2"/>
<dbReference type="AlphaFoldDB" id="A0A1V4T603"/>
<sequence>MRTFNTLSLFSSGLAMLFSGAVMAATTTSTSLLTSDTATALVQTTVAECRAEGFATSAAVVDRSGNLLAFARHEMAGPHTITSSQRKAFTSASMGQATGKLAQLVTDKPALAGLRDMNPNLLLLEGGLPVVINQIRVAGIGVGGAPGGHIDAACAQKALTKILGQ</sequence>
<organism evidence="2 3">
    <name type="scientific">Oceanospirillum multiglobuliferum</name>
    <dbReference type="NCBI Taxonomy" id="64969"/>
    <lineage>
        <taxon>Bacteria</taxon>
        <taxon>Pseudomonadati</taxon>
        <taxon>Pseudomonadota</taxon>
        <taxon>Gammaproteobacteria</taxon>
        <taxon>Oceanospirillales</taxon>
        <taxon>Oceanospirillaceae</taxon>
        <taxon>Oceanospirillum</taxon>
    </lineage>
</organism>
<gene>
    <name evidence="2" type="ORF">BTE48_05320</name>
</gene>
<comment type="caution">
    <text evidence="2">The sequence shown here is derived from an EMBL/GenBank/DDBJ whole genome shotgun (WGS) entry which is preliminary data.</text>
</comment>
<evidence type="ECO:0000256" key="1">
    <source>
        <dbReference type="SAM" id="SignalP"/>
    </source>
</evidence>
<dbReference type="Pfam" id="PF03928">
    <property type="entry name" value="HbpS-like"/>
    <property type="match status" value="1"/>
</dbReference>
<dbReference type="PANTHER" id="PTHR34309">
    <property type="entry name" value="SLR1406 PROTEIN"/>
    <property type="match status" value="1"/>
</dbReference>
<dbReference type="InterPro" id="IPR005624">
    <property type="entry name" value="PduO/GlcC-like"/>
</dbReference>
<dbReference type="InterPro" id="IPR052517">
    <property type="entry name" value="GlcG_carb_metab_protein"/>
</dbReference>
<keyword evidence="1" id="KW-0732">Signal</keyword>
<dbReference type="Gene3D" id="3.30.450.150">
    <property type="entry name" value="Haem-degrading domain"/>
    <property type="match status" value="1"/>
</dbReference>
<reference evidence="2 3" key="1">
    <citation type="submission" date="2017-01" db="EMBL/GenBank/DDBJ databases">
        <title>Genome Sequencing of a Marine Spirillum, Oceanospirillum multiglobuliferum ATCC 33336, from Japan.</title>
        <authorList>
            <person name="Carney J.G."/>
            <person name="Trachtenberg A.M."/>
            <person name="Rheaume B.A."/>
            <person name="Linnane J.D."/>
            <person name="Pitts N.L."/>
            <person name="Mykles D.L."/>
            <person name="Maclea K.S."/>
        </authorList>
    </citation>
    <scope>NUCLEOTIDE SEQUENCE [LARGE SCALE GENOMIC DNA]</scope>
    <source>
        <strain evidence="2 3">ATCC 33336</strain>
    </source>
</reference>
<dbReference type="Proteomes" id="UP000191418">
    <property type="component" value="Unassembled WGS sequence"/>
</dbReference>
<protein>
    <recommendedName>
        <fullName evidence="4">Heme-binding protein</fullName>
    </recommendedName>
</protein>
<dbReference type="EMBL" id="MTSM01000005">
    <property type="protein sequence ID" value="OPX55986.1"/>
    <property type="molecule type" value="Genomic_DNA"/>
</dbReference>
<evidence type="ECO:0000313" key="2">
    <source>
        <dbReference type="EMBL" id="OPX55986.1"/>
    </source>
</evidence>
<dbReference type="InterPro" id="IPR038084">
    <property type="entry name" value="PduO/GlcC-like_sf"/>
</dbReference>
<keyword evidence="3" id="KW-1185">Reference proteome</keyword>
<evidence type="ECO:0008006" key="4">
    <source>
        <dbReference type="Google" id="ProtNLM"/>
    </source>
</evidence>
<feature type="signal peptide" evidence="1">
    <location>
        <begin position="1"/>
        <end position="24"/>
    </location>
</feature>
<proteinExistence type="predicted"/>
<feature type="chain" id="PRO_5012595830" description="Heme-binding protein" evidence="1">
    <location>
        <begin position="25"/>
        <end position="165"/>
    </location>
</feature>
<evidence type="ECO:0000313" key="3">
    <source>
        <dbReference type="Proteomes" id="UP000191418"/>
    </source>
</evidence>
<accession>A0A1V4T603</accession>
<dbReference type="SUPFAM" id="SSF143744">
    <property type="entry name" value="GlcG-like"/>
    <property type="match status" value="1"/>
</dbReference>
<name>A0A1V4T603_9GAMM</name>
<dbReference type="STRING" id="64969.SAMN02745127_00023"/>